<dbReference type="Proteomes" id="UP001310890">
    <property type="component" value="Unassembled WGS sequence"/>
</dbReference>
<feature type="region of interest" description="Disordered" evidence="1">
    <location>
        <begin position="382"/>
        <end position="437"/>
    </location>
</feature>
<evidence type="ECO:0000313" key="4">
    <source>
        <dbReference type="Proteomes" id="UP001310890"/>
    </source>
</evidence>
<feature type="region of interest" description="Disordered" evidence="1">
    <location>
        <begin position="300"/>
        <end position="325"/>
    </location>
</feature>
<keyword evidence="2" id="KW-0812">Transmembrane</keyword>
<protein>
    <submittedName>
        <fullName evidence="3">Uncharacterized protein</fullName>
    </submittedName>
</protein>
<feature type="compositionally biased region" description="Polar residues" evidence="1">
    <location>
        <begin position="124"/>
        <end position="134"/>
    </location>
</feature>
<comment type="caution">
    <text evidence="3">The sequence shown here is derived from an EMBL/GenBank/DDBJ whole genome shotgun (WGS) entry which is preliminary data.</text>
</comment>
<feature type="transmembrane region" description="Helical" evidence="2">
    <location>
        <begin position="269"/>
        <end position="290"/>
    </location>
</feature>
<proteinExistence type="predicted"/>
<organism evidence="3 4">
    <name type="scientific">Meristemomyces frigidus</name>
    <dbReference type="NCBI Taxonomy" id="1508187"/>
    <lineage>
        <taxon>Eukaryota</taxon>
        <taxon>Fungi</taxon>
        <taxon>Dikarya</taxon>
        <taxon>Ascomycota</taxon>
        <taxon>Pezizomycotina</taxon>
        <taxon>Dothideomycetes</taxon>
        <taxon>Dothideomycetidae</taxon>
        <taxon>Mycosphaerellales</taxon>
        <taxon>Teratosphaeriaceae</taxon>
        <taxon>Meristemomyces</taxon>
    </lineage>
</organism>
<reference evidence="3" key="1">
    <citation type="submission" date="2023-08" db="EMBL/GenBank/DDBJ databases">
        <title>Black Yeasts Isolated from many extreme environments.</title>
        <authorList>
            <person name="Coleine C."/>
            <person name="Stajich J.E."/>
            <person name="Selbmann L."/>
        </authorList>
    </citation>
    <scope>NUCLEOTIDE SEQUENCE</scope>
    <source>
        <strain evidence="3">CCFEE 5401</strain>
    </source>
</reference>
<keyword evidence="2" id="KW-1133">Transmembrane helix</keyword>
<keyword evidence="2" id="KW-0472">Membrane</keyword>
<gene>
    <name evidence="3" type="ORF">LTR62_003436</name>
</gene>
<dbReference type="AlphaFoldDB" id="A0AAN7TKX5"/>
<sequence>MVAVQAITIINSSGKIVKTTKTLGSLFSEAKAAYNEKKAEIKAVRRDALDNKESERIPRKRLEGLTLADYNSRNGGSRRSSKDGRKDSCRTAPRTSRPPIERGYTDSFYTNDLEIPPPNRPSPLRQTSSTSQYTFDPRKNELTRRHTTDLELAHRHRPATARSASLDDIDMDLAYGDFPPPLPERKYDDEVALRVKMSGLQRMLDEANCVQHSVTAIIDNLGKNPEALAAVALTLGEISSLATKLAPGALMSMKGAFPAILALLASPQFAIAVGVGVGVTIIAFGGYKIIKKIKASKEESNAARLPQNGTPALLDDGTTTPPQEGLEELREISSIERWRRGITDDEGGNVNGSIGTSVEAEFLTPWATRTLIEEGRLTEGDLKSTVSGTEGKRRRRKTTRGGSEVSGSAKGRENSGEAKTKKKREPSGLRMLFRTGA</sequence>
<evidence type="ECO:0000256" key="2">
    <source>
        <dbReference type="SAM" id="Phobius"/>
    </source>
</evidence>
<feature type="compositionally biased region" description="Basic and acidic residues" evidence="1">
    <location>
        <begin position="136"/>
        <end position="153"/>
    </location>
</feature>
<feature type="compositionally biased region" description="Basic and acidic residues" evidence="1">
    <location>
        <begin position="80"/>
        <end position="89"/>
    </location>
</feature>
<dbReference type="EMBL" id="JAVRRL010000024">
    <property type="protein sequence ID" value="KAK5113337.1"/>
    <property type="molecule type" value="Genomic_DNA"/>
</dbReference>
<name>A0AAN7TKX5_9PEZI</name>
<feature type="region of interest" description="Disordered" evidence="1">
    <location>
        <begin position="68"/>
        <end position="161"/>
    </location>
</feature>
<evidence type="ECO:0000256" key="1">
    <source>
        <dbReference type="SAM" id="MobiDB-lite"/>
    </source>
</evidence>
<feature type="compositionally biased region" description="Basic and acidic residues" evidence="1">
    <location>
        <begin position="410"/>
        <end position="419"/>
    </location>
</feature>
<accession>A0AAN7TKX5</accession>
<evidence type="ECO:0000313" key="3">
    <source>
        <dbReference type="EMBL" id="KAK5113337.1"/>
    </source>
</evidence>